<keyword evidence="5 7" id="KW-1133">Transmembrane helix</keyword>
<dbReference type="RefSeq" id="WP_123739055.1">
    <property type="nucleotide sequence ID" value="NZ_CALFQU010000010.1"/>
</dbReference>
<dbReference type="InterPro" id="IPR000515">
    <property type="entry name" value="MetI-like"/>
</dbReference>
<organism evidence="9 10">
    <name type="scientific">Salana multivorans</name>
    <dbReference type="NCBI Taxonomy" id="120377"/>
    <lineage>
        <taxon>Bacteria</taxon>
        <taxon>Bacillati</taxon>
        <taxon>Actinomycetota</taxon>
        <taxon>Actinomycetes</taxon>
        <taxon>Micrococcales</taxon>
        <taxon>Beutenbergiaceae</taxon>
        <taxon>Salana</taxon>
    </lineage>
</organism>
<evidence type="ECO:0000256" key="7">
    <source>
        <dbReference type="RuleBase" id="RU363032"/>
    </source>
</evidence>
<dbReference type="OrthoDB" id="3521657at2"/>
<protein>
    <submittedName>
        <fullName evidence="9">Carbohydrate ABC transporter membrane protein 2 (CUT1 family)</fullName>
    </submittedName>
</protein>
<gene>
    <name evidence="9" type="ORF">EDD28_1537</name>
</gene>
<reference evidence="9 10" key="1">
    <citation type="submission" date="2018-11" db="EMBL/GenBank/DDBJ databases">
        <title>Sequencing the genomes of 1000 actinobacteria strains.</title>
        <authorList>
            <person name="Klenk H.-P."/>
        </authorList>
    </citation>
    <scope>NUCLEOTIDE SEQUENCE [LARGE SCALE GENOMIC DNA]</scope>
    <source>
        <strain evidence="9 10">DSM 13521</strain>
    </source>
</reference>
<dbReference type="EMBL" id="RKHQ01000001">
    <property type="protein sequence ID" value="ROR96944.1"/>
    <property type="molecule type" value="Genomic_DNA"/>
</dbReference>
<evidence type="ECO:0000256" key="2">
    <source>
        <dbReference type="ARBA" id="ARBA00022448"/>
    </source>
</evidence>
<dbReference type="Proteomes" id="UP000275356">
    <property type="component" value="Unassembled WGS sequence"/>
</dbReference>
<keyword evidence="4 7" id="KW-0812">Transmembrane</keyword>
<sequence length="274" mass="29932">MQTNVRERIPGLILLILAMIFSIFPLLSMLSAALQPQGSLPLGISWPSDPQWHNFVDAWRVAEVTPLLVSSVILVIGVVPIAALCATMAGFALGQLKVLGGSVVLLVLIFGLTLPKEATIVPLYYQLQSMGLINTRLGLIVVLIGTFMPFAAYWMRAHFITMPKELSEASAIDGANRWQDFTRIQVPLAVPAISSMCLLLFLWTWNTFLQAIVLIDDPSQRTMAGALQNFVGQYTTDVVLLNAGSLLIMAPTILVFLLFQRHFVKALISGAVKG</sequence>
<feature type="transmembrane region" description="Helical" evidence="7">
    <location>
        <begin position="137"/>
        <end position="155"/>
    </location>
</feature>
<dbReference type="PANTHER" id="PTHR43744">
    <property type="entry name" value="ABC TRANSPORTER PERMEASE PROTEIN MG189-RELATED-RELATED"/>
    <property type="match status" value="1"/>
</dbReference>
<feature type="transmembrane region" description="Helical" evidence="7">
    <location>
        <begin position="67"/>
        <end position="91"/>
    </location>
</feature>
<name>A0A3N2DBU9_9MICO</name>
<proteinExistence type="inferred from homology"/>
<dbReference type="PANTHER" id="PTHR43744:SF8">
    <property type="entry name" value="SN-GLYCEROL-3-PHOSPHATE TRANSPORT SYSTEM PERMEASE PROTEIN UGPE"/>
    <property type="match status" value="1"/>
</dbReference>
<keyword evidence="2 7" id="KW-0813">Transport</keyword>
<dbReference type="SUPFAM" id="SSF161098">
    <property type="entry name" value="MetI-like"/>
    <property type="match status" value="1"/>
</dbReference>
<feature type="transmembrane region" description="Helical" evidence="7">
    <location>
        <begin position="12"/>
        <end position="34"/>
    </location>
</feature>
<dbReference type="AlphaFoldDB" id="A0A3N2DBU9"/>
<feature type="transmembrane region" description="Helical" evidence="7">
    <location>
        <begin position="186"/>
        <end position="205"/>
    </location>
</feature>
<dbReference type="GO" id="GO:0005886">
    <property type="term" value="C:plasma membrane"/>
    <property type="evidence" value="ECO:0007669"/>
    <property type="project" value="UniProtKB-SubCell"/>
</dbReference>
<evidence type="ECO:0000259" key="8">
    <source>
        <dbReference type="PROSITE" id="PS50928"/>
    </source>
</evidence>
<comment type="similarity">
    <text evidence="7">Belongs to the binding-protein-dependent transport system permease family.</text>
</comment>
<dbReference type="GO" id="GO:0055085">
    <property type="term" value="P:transmembrane transport"/>
    <property type="evidence" value="ECO:0007669"/>
    <property type="project" value="InterPro"/>
</dbReference>
<evidence type="ECO:0000313" key="10">
    <source>
        <dbReference type="Proteomes" id="UP000275356"/>
    </source>
</evidence>
<comment type="subcellular location">
    <subcellularLocation>
        <location evidence="1 7">Cell membrane</location>
        <topology evidence="1 7">Multi-pass membrane protein</topology>
    </subcellularLocation>
</comment>
<comment type="caution">
    <text evidence="9">The sequence shown here is derived from an EMBL/GenBank/DDBJ whole genome shotgun (WGS) entry which is preliminary data.</text>
</comment>
<keyword evidence="3" id="KW-1003">Cell membrane</keyword>
<keyword evidence="10" id="KW-1185">Reference proteome</keyword>
<evidence type="ECO:0000256" key="6">
    <source>
        <dbReference type="ARBA" id="ARBA00023136"/>
    </source>
</evidence>
<dbReference type="InterPro" id="IPR035906">
    <property type="entry name" value="MetI-like_sf"/>
</dbReference>
<evidence type="ECO:0000256" key="5">
    <source>
        <dbReference type="ARBA" id="ARBA00022989"/>
    </source>
</evidence>
<dbReference type="Pfam" id="PF00528">
    <property type="entry name" value="BPD_transp_1"/>
    <property type="match status" value="1"/>
</dbReference>
<accession>A0A3N2DBU9</accession>
<dbReference type="PROSITE" id="PS50928">
    <property type="entry name" value="ABC_TM1"/>
    <property type="match status" value="1"/>
</dbReference>
<feature type="domain" description="ABC transmembrane type-1" evidence="8">
    <location>
        <begin position="68"/>
        <end position="259"/>
    </location>
</feature>
<evidence type="ECO:0000256" key="4">
    <source>
        <dbReference type="ARBA" id="ARBA00022692"/>
    </source>
</evidence>
<evidence type="ECO:0000256" key="1">
    <source>
        <dbReference type="ARBA" id="ARBA00004651"/>
    </source>
</evidence>
<dbReference type="CDD" id="cd06261">
    <property type="entry name" value="TM_PBP2"/>
    <property type="match status" value="1"/>
</dbReference>
<evidence type="ECO:0000256" key="3">
    <source>
        <dbReference type="ARBA" id="ARBA00022475"/>
    </source>
</evidence>
<evidence type="ECO:0000313" key="9">
    <source>
        <dbReference type="EMBL" id="ROR96944.1"/>
    </source>
</evidence>
<feature type="transmembrane region" description="Helical" evidence="7">
    <location>
        <begin position="239"/>
        <end position="259"/>
    </location>
</feature>
<dbReference type="Gene3D" id="1.10.3720.10">
    <property type="entry name" value="MetI-like"/>
    <property type="match status" value="1"/>
</dbReference>
<keyword evidence="6 7" id="KW-0472">Membrane</keyword>